<dbReference type="GeneID" id="14883529"/>
<protein>
    <submittedName>
        <fullName evidence="3">Uncharacterized protein</fullName>
    </submittedName>
</protein>
<dbReference type="EMBL" id="KB207112">
    <property type="protein sequence ID" value="ELP84570.1"/>
    <property type="molecule type" value="Genomic_DNA"/>
</dbReference>
<dbReference type="Proteomes" id="UP000014680">
    <property type="component" value="Unassembled WGS sequence"/>
</dbReference>
<dbReference type="VEuPathDB" id="AmoebaDB:EIN_171350"/>
<evidence type="ECO:0000313" key="4">
    <source>
        <dbReference type="Proteomes" id="UP000014680"/>
    </source>
</evidence>
<evidence type="ECO:0000256" key="2">
    <source>
        <dbReference type="SAM" id="SignalP"/>
    </source>
</evidence>
<name>A0A0A1TYE3_ENTIV</name>
<reference evidence="3 4" key="1">
    <citation type="submission" date="2012-10" db="EMBL/GenBank/DDBJ databases">
        <authorList>
            <person name="Zafar N."/>
            <person name="Inman J."/>
            <person name="Hall N."/>
            <person name="Lorenzi H."/>
            <person name="Caler E."/>
        </authorList>
    </citation>
    <scope>NUCLEOTIDE SEQUENCE [LARGE SCALE GENOMIC DNA]</scope>
    <source>
        <strain evidence="3 4">IP1</strain>
    </source>
</reference>
<keyword evidence="1" id="KW-1133">Transmembrane helix</keyword>
<dbReference type="KEGG" id="eiv:EIN_171350"/>
<proteinExistence type="predicted"/>
<accession>A0A0A1TYE3</accession>
<keyword evidence="1" id="KW-0812">Transmembrane</keyword>
<evidence type="ECO:0000256" key="1">
    <source>
        <dbReference type="SAM" id="Phobius"/>
    </source>
</evidence>
<organism evidence="3 4">
    <name type="scientific">Entamoeba invadens IP1</name>
    <dbReference type="NCBI Taxonomy" id="370355"/>
    <lineage>
        <taxon>Eukaryota</taxon>
        <taxon>Amoebozoa</taxon>
        <taxon>Evosea</taxon>
        <taxon>Archamoebae</taxon>
        <taxon>Mastigamoebida</taxon>
        <taxon>Entamoebidae</taxon>
        <taxon>Entamoeba</taxon>
    </lineage>
</organism>
<feature type="chain" id="PRO_5012678085" evidence="2">
    <location>
        <begin position="16"/>
        <end position="202"/>
    </location>
</feature>
<dbReference type="AlphaFoldDB" id="A0A0A1TYE3"/>
<feature type="transmembrane region" description="Helical" evidence="1">
    <location>
        <begin position="180"/>
        <end position="201"/>
    </location>
</feature>
<keyword evidence="4" id="KW-1185">Reference proteome</keyword>
<feature type="signal peptide" evidence="2">
    <location>
        <begin position="1"/>
        <end position="15"/>
    </location>
</feature>
<sequence length="202" mass="23137">MQLLILATLLALCSADYYVENLSNNYKGETMSFIKYEFKFCYLFTTNKKTSYKYVKDGDNAKYYTYSDSECKQDEKLEKTIAIGGSSSTSFFAPSHLFFLNSIDDAGCPNADRLFRTYYTDKIGQTSGILSKGNYWRYEVRDISNEDWVHTVYCQDEKCNTVNSADKTYKCDTCYGVTNILVQCGASSLYIISFLLAFIFLL</sequence>
<dbReference type="RefSeq" id="XP_004183916.1">
    <property type="nucleotide sequence ID" value="XM_004183868.1"/>
</dbReference>
<keyword evidence="2" id="KW-0732">Signal</keyword>
<keyword evidence="1" id="KW-0472">Membrane</keyword>
<evidence type="ECO:0000313" key="3">
    <source>
        <dbReference type="EMBL" id="ELP84570.1"/>
    </source>
</evidence>
<gene>
    <name evidence="3" type="ORF">EIN_171350</name>
</gene>